<comment type="caution">
    <text evidence="1">The sequence shown here is derived from an EMBL/GenBank/DDBJ whole genome shotgun (WGS) entry which is preliminary data.</text>
</comment>
<protein>
    <recommendedName>
        <fullName evidence="3">Argininosuccinate lyase</fullName>
    </recommendedName>
</protein>
<name>A0A4R3LWF8_9HYPH</name>
<organism evidence="1 2">
    <name type="scientific">Aquabacter spiritensis</name>
    <dbReference type="NCBI Taxonomy" id="933073"/>
    <lineage>
        <taxon>Bacteria</taxon>
        <taxon>Pseudomonadati</taxon>
        <taxon>Pseudomonadota</taxon>
        <taxon>Alphaproteobacteria</taxon>
        <taxon>Hyphomicrobiales</taxon>
        <taxon>Xanthobacteraceae</taxon>
        <taxon>Aquabacter</taxon>
    </lineage>
</organism>
<keyword evidence="2" id="KW-1185">Reference proteome</keyword>
<proteinExistence type="predicted"/>
<dbReference type="AlphaFoldDB" id="A0A4R3LWF8"/>
<evidence type="ECO:0000313" key="1">
    <source>
        <dbReference type="EMBL" id="TCT02857.1"/>
    </source>
</evidence>
<dbReference type="Proteomes" id="UP000294664">
    <property type="component" value="Unassembled WGS sequence"/>
</dbReference>
<evidence type="ECO:0000313" key="2">
    <source>
        <dbReference type="Proteomes" id="UP000294664"/>
    </source>
</evidence>
<dbReference type="RefSeq" id="WP_132033281.1">
    <property type="nucleotide sequence ID" value="NZ_SMAI01000011.1"/>
</dbReference>
<sequence length="118" mass="13189">MAVGVVTAAFVAWAGPVAAAKQNFELVNRTGYDISEVYVSPTKSDDWEEDVLGMDILENGEASNIIFERGVRTCRWDLKVVYDDDDSSAVWTNIDLCAVRQITIRYNRKTDTTSATFK</sequence>
<dbReference type="EMBL" id="SMAI01000011">
    <property type="protein sequence ID" value="TCT02857.1"/>
    <property type="molecule type" value="Genomic_DNA"/>
</dbReference>
<gene>
    <name evidence="1" type="ORF">EDC64_11129</name>
</gene>
<dbReference type="OrthoDB" id="4736977at2"/>
<evidence type="ECO:0008006" key="3">
    <source>
        <dbReference type="Google" id="ProtNLM"/>
    </source>
</evidence>
<reference evidence="1 2" key="1">
    <citation type="submission" date="2019-03" db="EMBL/GenBank/DDBJ databases">
        <title>Genomic Encyclopedia of Type Strains, Phase IV (KMG-IV): sequencing the most valuable type-strain genomes for metagenomic binning, comparative biology and taxonomic classification.</title>
        <authorList>
            <person name="Goeker M."/>
        </authorList>
    </citation>
    <scope>NUCLEOTIDE SEQUENCE [LARGE SCALE GENOMIC DNA]</scope>
    <source>
        <strain evidence="1 2">DSM 9035</strain>
    </source>
</reference>
<accession>A0A4R3LWF8</accession>